<dbReference type="Proteomes" id="UP000015104">
    <property type="component" value="Unassembled WGS sequence"/>
</dbReference>
<accession>T1KZ17</accession>
<evidence type="ECO:0000313" key="2">
    <source>
        <dbReference type="Proteomes" id="UP000015104"/>
    </source>
</evidence>
<reference evidence="1" key="2">
    <citation type="submission" date="2015-06" db="UniProtKB">
        <authorList>
            <consortium name="EnsemblMetazoa"/>
        </authorList>
    </citation>
    <scope>IDENTIFICATION</scope>
</reference>
<dbReference type="EnsemblMetazoa" id="tetur28g00010.1">
    <property type="protein sequence ID" value="tetur28g00010.1"/>
    <property type="gene ID" value="tetur28g00010"/>
</dbReference>
<dbReference type="AlphaFoldDB" id="T1KZ17"/>
<reference evidence="2" key="1">
    <citation type="submission" date="2011-08" db="EMBL/GenBank/DDBJ databases">
        <authorList>
            <person name="Rombauts S."/>
        </authorList>
    </citation>
    <scope>NUCLEOTIDE SEQUENCE</scope>
    <source>
        <strain evidence="2">London</strain>
    </source>
</reference>
<sequence>MDDLSAEIRVSAWNLPPEDLNPFIGSIIVVRRAKMTHKPYGRLLTVSGCSSVEINPAIPEVTRLAECEISQLVRYAKIPILVDQLFLTLRVFDDSGSISLIAFTNTALELLKKEISDIPLLEER</sequence>
<proteinExistence type="predicted"/>
<name>T1KZ17_TETUR</name>
<protein>
    <submittedName>
        <fullName evidence="1">Uncharacterized protein</fullName>
    </submittedName>
</protein>
<keyword evidence="2" id="KW-1185">Reference proteome</keyword>
<organism evidence="1 2">
    <name type="scientific">Tetranychus urticae</name>
    <name type="common">Two-spotted spider mite</name>
    <dbReference type="NCBI Taxonomy" id="32264"/>
    <lineage>
        <taxon>Eukaryota</taxon>
        <taxon>Metazoa</taxon>
        <taxon>Ecdysozoa</taxon>
        <taxon>Arthropoda</taxon>
        <taxon>Chelicerata</taxon>
        <taxon>Arachnida</taxon>
        <taxon>Acari</taxon>
        <taxon>Acariformes</taxon>
        <taxon>Trombidiformes</taxon>
        <taxon>Prostigmata</taxon>
        <taxon>Eleutherengona</taxon>
        <taxon>Raphignathae</taxon>
        <taxon>Tetranychoidea</taxon>
        <taxon>Tetranychidae</taxon>
        <taxon>Tetranychus</taxon>
    </lineage>
</organism>
<dbReference type="EMBL" id="CAEY01000734">
    <property type="status" value="NOT_ANNOTATED_CDS"/>
    <property type="molecule type" value="Genomic_DNA"/>
</dbReference>
<dbReference type="HOGENOM" id="CLU_2006824_0_0_1"/>
<evidence type="ECO:0000313" key="1">
    <source>
        <dbReference type="EnsemblMetazoa" id="tetur28g00010.1"/>
    </source>
</evidence>